<dbReference type="GO" id="GO:0032259">
    <property type="term" value="P:methylation"/>
    <property type="evidence" value="ECO:0007669"/>
    <property type="project" value="UniProtKB-KW"/>
</dbReference>
<dbReference type="RefSeq" id="WP_146504181.1">
    <property type="nucleotide sequence ID" value="NZ_SJPG01000001.1"/>
</dbReference>
<organism evidence="2 3">
    <name type="scientific">Rubinisphaera italica</name>
    <dbReference type="NCBI Taxonomy" id="2527969"/>
    <lineage>
        <taxon>Bacteria</taxon>
        <taxon>Pseudomonadati</taxon>
        <taxon>Planctomycetota</taxon>
        <taxon>Planctomycetia</taxon>
        <taxon>Planctomycetales</taxon>
        <taxon>Planctomycetaceae</taxon>
        <taxon>Rubinisphaera</taxon>
    </lineage>
</organism>
<keyword evidence="2" id="KW-0830">Ubiquinone</keyword>
<dbReference type="AlphaFoldDB" id="A0A5C5XGL1"/>
<keyword evidence="2" id="KW-0489">Methyltransferase</keyword>
<evidence type="ECO:0000256" key="1">
    <source>
        <dbReference type="SAM" id="Phobius"/>
    </source>
</evidence>
<keyword evidence="1" id="KW-1133">Transmembrane helix</keyword>
<evidence type="ECO:0000313" key="3">
    <source>
        <dbReference type="Proteomes" id="UP000316095"/>
    </source>
</evidence>
<dbReference type="CDD" id="cd02440">
    <property type="entry name" value="AdoMet_MTases"/>
    <property type="match status" value="1"/>
</dbReference>
<keyword evidence="3" id="KW-1185">Reference proteome</keyword>
<dbReference type="SUPFAM" id="SSF53335">
    <property type="entry name" value="S-adenosyl-L-methionine-dependent methyltransferases"/>
    <property type="match status" value="1"/>
</dbReference>
<sequence length="281" mass="32170">MPTSSPSQNPEQIEELRFAFGKNWKQFLRILDGERLEKAEYSLKEFWPDQSQPLTFLDVGSGSGTFSLAARNLGAEVHSFDYDDDSVACTRALKARYFPDDPNWNVEQGSILDQQYLSSLGQFDIVYSWGVLHHTGQMWSALDNIIKMVKPGGLLVIALYNDQGWKSKFWKVVKQIYCSGLPGRWLMNAIFIPFFLIGFLVSDLIRLRNPLARYHSRHDARGMSVVTDIIDWIGGYPFEVATPEEVREFYSQRGFQLVQEKLTVGLGCNEFVFCREPRGDT</sequence>
<accession>A0A5C5XGL1</accession>
<dbReference type="Proteomes" id="UP000316095">
    <property type="component" value="Unassembled WGS sequence"/>
</dbReference>
<proteinExistence type="predicted"/>
<dbReference type="OrthoDB" id="3206826at2"/>
<keyword evidence="1" id="KW-0812">Transmembrane</keyword>
<keyword evidence="1" id="KW-0472">Membrane</keyword>
<feature type="transmembrane region" description="Helical" evidence="1">
    <location>
        <begin position="185"/>
        <end position="205"/>
    </location>
</feature>
<name>A0A5C5XGL1_9PLAN</name>
<dbReference type="EMBL" id="SJPG01000001">
    <property type="protein sequence ID" value="TWT62306.1"/>
    <property type="molecule type" value="Genomic_DNA"/>
</dbReference>
<evidence type="ECO:0000313" key="2">
    <source>
        <dbReference type="EMBL" id="TWT62306.1"/>
    </source>
</evidence>
<dbReference type="Pfam" id="PF13489">
    <property type="entry name" value="Methyltransf_23"/>
    <property type="match status" value="1"/>
</dbReference>
<reference evidence="2 3" key="1">
    <citation type="submission" date="2019-02" db="EMBL/GenBank/DDBJ databases">
        <title>Deep-cultivation of Planctomycetes and their phenomic and genomic characterization uncovers novel biology.</title>
        <authorList>
            <person name="Wiegand S."/>
            <person name="Jogler M."/>
            <person name="Boedeker C."/>
            <person name="Pinto D."/>
            <person name="Vollmers J."/>
            <person name="Rivas-Marin E."/>
            <person name="Kohn T."/>
            <person name="Peeters S.H."/>
            <person name="Heuer A."/>
            <person name="Rast P."/>
            <person name="Oberbeckmann S."/>
            <person name="Bunk B."/>
            <person name="Jeske O."/>
            <person name="Meyerdierks A."/>
            <person name="Storesund J.E."/>
            <person name="Kallscheuer N."/>
            <person name="Luecker S."/>
            <person name="Lage O.M."/>
            <person name="Pohl T."/>
            <person name="Merkel B.J."/>
            <person name="Hornburger P."/>
            <person name="Mueller R.-W."/>
            <person name="Bruemmer F."/>
            <person name="Labrenz M."/>
            <person name="Spormann A.M."/>
            <person name="Op Den Camp H."/>
            <person name="Overmann J."/>
            <person name="Amann R."/>
            <person name="Jetten M.S.M."/>
            <person name="Mascher T."/>
            <person name="Medema M.H."/>
            <person name="Devos D.P."/>
            <person name="Kaster A.-K."/>
            <person name="Ovreas L."/>
            <person name="Rohde M."/>
            <person name="Galperin M.Y."/>
            <person name="Jogler C."/>
        </authorList>
    </citation>
    <scope>NUCLEOTIDE SEQUENCE [LARGE SCALE GENOMIC DNA]</scope>
    <source>
        <strain evidence="2 3">Pan54</strain>
    </source>
</reference>
<dbReference type="Gene3D" id="3.40.50.150">
    <property type="entry name" value="Vaccinia Virus protein VP39"/>
    <property type="match status" value="1"/>
</dbReference>
<protein>
    <submittedName>
        <fullName evidence="2">Bifunctional 3-demethylubiquinone-9 3-methyltransferase/ 2-octaprenyl-6-hydroxy phenol methylase</fullName>
    </submittedName>
</protein>
<keyword evidence="2" id="KW-0808">Transferase</keyword>
<comment type="caution">
    <text evidence="2">The sequence shown here is derived from an EMBL/GenBank/DDBJ whole genome shotgun (WGS) entry which is preliminary data.</text>
</comment>
<dbReference type="GO" id="GO:0008168">
    <property type="term" value="F:methyltransferase activity"/>
    <property type="evidence" value="ECO:0007669"/>
    <property type="project" value="UniProtKB-KW"/>
</dbReference>
<dbReference type="PANTHER" id="PTHR43861">
    <property type="entry name" value="TRANS-ACONITATE 2-METHYLTRANSFERASE-RELATED"/>
    <property type="match status" value="1"/>
</dbReference>
<dbReference type="InterPro" id="IPR029063">
    <property type="entry name" value="SAM-dependent_MTases_sf"/>
</dbReference>
<gene>
    <name evidence="2" type="ORF">Pan54_30470</name>
</gene>